<name>A0A381Q3A1_9ZZZZ</name>
<evidence type="ECO:0000313" key="7">
    <source>
        <dbReference type="EMBL" id="SUZ72597.1"/>
    </source>
</evidence>
<accession>A0A381Q3A1</accession>
<dbReference type="AlphaFoldDB" id="A0A381Q3A1"/>
<feature type="domain" description="Aldehyde dehydrogenase" evidence="6">
    <location>
        <begin position="54"/>
        <end position="520"/>
    </location>
</feature>
<evidence type="ECO:0000256" key="5">
    <source>
        <dbReference type="ARBA" id="ARBA00048142"/>
    </source>
</evidence>
<dbReference type="PANTHER" id="PTHR42862:SF1">
    <property type="entry name" value="DELTA-1-PYRROLINE-5-CARBOXYLATE DEHYDROGENASE 2, ISOFORM A-RELATED"/>
    <property type="match status" value="1"/>
</dbReference>
<dbReference type="InterPro" id="IPR015590">
    <property type="entry name" value="Aldehyde_DH_dom"/>
</dbReference>
<evidence type="ECO:0000256" key="3">
    <source>
        <dbReference type="ARBA" id="ARBA00023002"/>
    </source>
</evidence>
<dbReference type="PANTHER" id="PTHR42862">
    <property type="entry name" value="DELTA-1-PYRROLINE-5-CARBOXYLATE DEHYDROGENASE 1, ISOFORM A-RELATED"/>
    <property type="match status" value="1"/>
</dbReference>
<dbReference type="GO" id="GO:0009898">
    <property type="term" value="C:cytoplasmic side of plasma membrane"/>
    <property type="evidence" value="ECO:0007669"/>
    <property type="project" value="TreeGrafter"/>
</dbReference>
<dbReference type="InterPro" id="IPR016160">
    <property type="entry name" value="Ald_DH_CS_CYS"/>
</dbReference>
<proteinExistence type="predicted"/>
<dbReference type="GO" id="GO:0010133">
    <property type="term" value="P:L-proline catabolic process to L-glutamate"/>
    <property type="evidence" value="ECO:0007669"/>
    <property type="project" value="TreeGrafter"/>
</dbReference>
<evidence type="ECO:0000256" key="4">
    <source>
        <dbReference type="ARBA" id="ARBA00023027"/>
    </source>
</evidence>
<organism evidence="7">
    <name type="scientific">marine metagenome</name>
    <dbReference type="NCBI Taxonomy" id="408172"/>
    <lineage>
        <taxon>unclassified sequences</taxon>
        <taxon>metagenomes</taxon>
        <taxon>ecological metagenomes</taxon>
    </lineage>
</organism>
<sequence>MVEPTQDQKITYATMSADQMNDLHNGIDQAIERITPKFGQTHPMYIDGQAIESAEQFDDVSPIDTRQVLARFQTGTADHVRDAVRAANAAAKSWSAKPWEERVAVVRNISEGIRKNRWDLSAWMGYETGKNRLECVGDIEESADFMAYYCSQMEANAGFALKMDALGPDEENTSVLRPYGVWGVIAPFNFPMALAAGPIGAALVTGNTVVLKPATDTPLLGIKLYEISTAAGLPPGVLNVVTGPGSTVGQEISDNPGINGIVFTGSKEVGMLLASENGRRQTPRPVITEMGGKNPAIVMNSANLEKASEGVWRSAFGAQGQKCSACSRVYVAADVKDRFVELLVEKTNQITVGDPMDRNKWLGPVINEQAIKTYERAIEEAKQDGGRILTGGRRITEDPLRHGYFLEPTVIDGLPLDHRLFVDELFVPLTVVGSIASLDEALELSNQTEYGLTAGIFTEDEAEIAQFFDRIQAGVVYANRQAGATTGAWPGINPFGGWKGSGSSGRGAGGAYYVQQFLREQSRVRIR</sequence>
<dbReference type="GO" id="GO:0003842">
    <property type="term" value="F:L-glutamate gamma-semialdehyde dehydrogenase activity"/>
    <property type="evidence" value="ECO:0007669"/>
    <property type="project" value="UniProtKB-EC"/>
</dbReference>
<comment type="catalytic activity">
    <reaction evidence="5">
        <text>L-glutamate 5-semialdehyde + NAD(+) + H2O = L-glutamate + NADH + 2 H(+)</text>
        <dbReference type="Rhea" id="RHEA:30235"/>
        <dbReference type="ChEBI" id="CHEBI:15377"/>
        <dbReference type="ChEBI" id="CHEBI:15378"/>
        <dbReference type="ChEBI" id="CHEBI:29985"/>
        <dbReference type="ChEBI" id="CHEBI:57540"/>
        <dbReference type="ChEBI" id="CHEBI:57945"/>
        <dbReference type="ChEBI" id="CHEBI:58066"/>
        <dbReference type="EC" id="1.2.1.88"/>
    </reaction>
</comment>
<dbReference type="FunFam" id="3.40.309.10:FF:000005">
    <property type="entry name" value="1-pyrroline-5-carboxylate dehydrogenase 1"/>
    <property type="match status" value="1"/>
</dbReference>
<comment type="pathway">
    <text evidence="1">Amino-acid degradation; L-proline degradation into L-glutamate; L-glutamate from L-proline: step 2/2.</text>
</comment>
<dbReference type="InterPro" id="IPR016161">
    <property type="entry name" value="Ald_DH/histidinol_DH"/>
</dbReference>
<reference evidence="7" key="1">
    <citation type="submission" date="2018-05" db="EMBL/GenBank/DDBJ databases">
        <authorList>
            <person name="Lanie J.A."/>
            <person name="Ng W.-L."/>
            <person name="Kazmierczak K.M."/>
            <person name="Andrzejewski T.M."/>
            <person name="Davidsen T.M."/>
            <person name="Wayne K.J."/>
            <person name="Tettelin H."/>
            <person name="Glass J.I."/>
            <person name="Rusch D."/>
            <person name="Podicherti R."/>
            <person name="Tsui H.-C.T."/>
            <person name="Winkler M.E."/>
        </authorList>
    </citation>
    <scope>NUCLEOTIDE SEQUENCE</scope>
</reference>
<dbReference type="InterPro" id="IPR050485">
    <property type="entry name" value="Proline_metab_enzyme"/>
</dbReference>
<dbReference type="PROSITE" id="PS00070">
    <property type="entry name" value="ALDEHYDE_DEHYDR_CYS"/>
    <property type="match status" value="1"/>
</dbReference>
<keyword evidence="4" id="KW-0520">NAD</keyword>
<evidence type="ECO:0000259" key="6">
    <source>
        <dbReference type="Pfam" id="PF00171"/>
    </source>
</evidence>
<gene>
    <name evidence="7" type="ORF">METZ01_LOCUS25451</name>
</gene>
<dbReference type="InterPro" id="IPR016162">
    <property type="entry name" value="Ald_DH_N"/>
</dbReference>
<dbReference type="Pfam" id="PF00171">
    <property type="entry name" value="Aldedh"/>
    <property type="match status" value="1"/>
</dbReference>
<evidence type="ECO:0000256" key="1">
    <source>
        <dbReference type="ARBA" id="ARBA00004786"/>
    </source>
</evidence>
<dbReference type="InterPro" id="IPR016163">
    <property type="entry name" value="Ald_DH_C"/>
</dbReference>
<dbReference type="Gene3D" id="3.40.605.10">
    <property type="entry name" value="Aldehyde Dehydrogenase, Chain A, domain 1"/>
    <property type="match status" value="1"/>
</dbReference>
<dbReference type="SUPFAM" id="SSF53720">
    <property type="entry name" value="ALDH-like"/>
    <property type="match status" value="1"/>
</dbReference>
<evidence type="ECO:0000256" key="2">
    <source>
        <dbReference type="ARBA" id="ARBA00012884"/>
    </source>
</evidence>
<dbReference type="EMBL" id="UINC01001151">
    <property type="protein sequence ID" value="SUZ72597.1"/>
    <property type="molecule type" value="Genomic_DNA"/>
</dbReference>
<dbReference type="EC" id="1.2.1.88" evidence="2"/>
<protein>
    <recommendedName>
        <fullName evidence="2">L-glutamate gamma-semialdehyde dehydrogenase</fullName>
        <ecNumber evidence="2">1.2.1.88</ecNumber>
    </recommendedName>
</protein>
<keyword evidence="3" id="KW-0560">Oxidoreductase</keyword>
<dbReference type="Gene3D" id="3.40.309.10">
    <property type="entry name" value="Aldehyde Dehydrogenase, Chain A, domain 2"/>
    <property type="match status" value="1"/>
</dbReference>